<dbReference type="Proteomes" id="UP001168620">
    <property type="component" value="Unassembled WGS sequence"/>
</dbReference>
<evidence type="ECO:0000313" key="3">
    <source>
        <dbReference type="Proteomes" id="UP001168620"/>
    </source>
</evidence>
<gene>
    <name evidence="2" type="ORF">QWY28_22450</name>
</gene>
<name>A0ABT8FM81_9ACTN</name>
<protein>
    <submittedName>
        <fullName evidence="2">Uncharacterized protein</fullName>
    </submittedName>
</protein>
<accession>A0ABT8FM81</accession>
<dbReference type="EMBL" id="JAUHJQ010000021">
    <property type="protein sequence ID" value="MDN4175739.1"/>
    <property type="molecule type" value="Genomic_DNA"/>
</dbReference>
<proteinExistence type="predicted"/>
<sequence>MKIMRSAALLGVAKKVYDEARKQHNQAKIKSAVDQVKARRAGKRR</sequence>
<organism evidence="2 3">
    <name type="scientific">Nocardioides oceani</name>
    <dbReference type="NCBI Taxonomy" id="3058369"/>
    <lineage>
        <taxon>Bacteria</taxon>
        <taxon>Bacillati</taxon>
        <taxon>Actinomycetota</taxon>
        <taxon>Actinomycetes</taxon>
        <taxon>Propionibacteriales</taxon>
        <taxon>Nocardioidaceae</taxon>
        <taxon>Nocardioides</taxon>
    </lineage>
</organism>
<evidence type="ECO:0000256" key="1">
    <source>
        <dbReference type="SAM" id="MobiDB-lite"/>
    </source>
</evidence>
<evidence type="ECO:0000313" key="2">
    <source>
        <dbReference type="EMBL" id="MDN4175739.1"/>
    </source>
</evidence>
<dbReference type="RefSeq" id="WP_300955149.1">
    <property type="nucleotide sequence ID" value="NZ_JAUHJQ010000021.1"/>
</dbReference>
<comment type="caution">
    <text evidence="2">The sequence shown here is derived from an EMBL/GenBank/DDBJ whole genome shotgun (WGS) entry which is preliminary data.</text>
</comment>
<keyword evidence="3" id="KW-1185">Reference proteome</keyword>
<feature type="region of interest" description="Disordered" evidence="1">
    <location>
        <begin position="24"/>
        <end position="45"/>
    </location>
</feature>
<reference evidence="2" key="1">
    <citation type="submission" date="2023-06" db="EMBL/GenBank/DDBJ databases">
        <title>Draft genome sequence of Nocardioides sp. SOB77.</title>
        <authorList>
            <person name="Zhang G."/>
        </authorList>
    </citation>
    <scope>NUCLEOTIDE SEQUENCE</scope>
    <source>
        <strain evidence="2">SOB77</strain>
    </source>
</reference>